<dbReference type="PANTHER" id="PTHR14969:SF13">
    <property type="entry name" value="AT30094P"/>
    <property type="match status" value="1"/>
</dbReference>
<evidence type="ECO:0000259" key="2">
    <source>
        <dbReference type="SMART" id="SM00014"/>
    </source>
</evidence>
<dbReference type="HOGENOM" id="CLU_118210_0_0_1"/>
<dbReference type="InterPro" id="IPR000326">
    <property type="entry name" value="PAP2/HPO"/>
</dbReference>
<reference evidence="4" key="1">
    <citation type="journal article" date="2014" name="Proc. Natl. Acad. Sci. U.S.A.">
        <title>Extensive sampling of basidiomycete genomes demonstrates inadequacy of the white-rot/brown-rot paradigm for wood decay fungi.</title>
        <authorList>
            <person name="Riley R."/>
            <person name="Salamov A.A."/>
            <person name="Brown D.W."/>
            <person name="Nagy L.G."/>
            <person name="Floudas D."/>
            <person name="Held B.W."/>
            <person name="Levasseur A."/>
            <person name="Lombard V."/>
            <person name="Morin E."/>
            <person name="Otillar R."/>
            <person name="Lindquist E.A."/>
            <person name="Sun H."/>
            <person name="LaButti K.M."/>
            <person name="Schmutz J."/>
            <person name="Jabbour D."/>
            <person name="Luo H."/>
            <person name="Baker S.E."/>
            <person name="Pisabarro A.G."/>
            <person name="Walton J.D."/>
            <person name="Blanchette R.A."/>
            <person name="Henrissat B."/>
            <person name="Martin F."/>
            <person name="Cullen D."/>
            <person name="Hibbett D.S."/>
            <person name="Grigoriev I.V."/>
        </authorList>
    </citation>
    <scope>NUCLEOTIDE SEQUENCE [LARGE SCALE GENOMIC DNA]</scope>
    <source>
        <strain evidence="4">CBS 339.88</strain>
    </source>
</reference>
<protein>
    <recommendedName>
        <fullName evidence="2">Phosphatidic acid phosphatase type 2/haloperoxidase domain-containing protein</fullName>
    </recommendedName>
</protein>
<dbReference type="Gene3D" id="1.20.144.10">
    <property type="entry name" value="Phosphatidic acid phosphatase type 2/haloperoxidase"/>
    <property type="match status" value="1"/>
</dbReference>
<gene>
    <name evidence="3" type="ORF">GALMADRAFT_59207</name>
</gene>
<dbReference type="GO" id="GO:0042392">
    <property type="term" value="F:sphingosine-1-phosphate phosphatase activity"/>
    <property type="evidence" value="ECO:0007669"/>
    <property type="project" value="TreeGrafter"/>
</dbReference>
<evidence type="ECO:0000256" key="1">
    <source>
        <dbReference type="SAM" id="Phobius"/>
    </source>
</evidence>
<proteinExistence type="predicted"/>
<dbReference type="SUPFAM" id="SSF48317">
    <property type="entry name" value="Acid phosphatase/Vanadium-dependent haloperoxidase"/>
    <property type="match status" value="1"/>
</dbReference>
<feature type="transmembrane region" description="Helical" evidence="1">
    <location>
        <begin position="61"/>
        <end position="87"/>
    </location>
</feature>
<keyword evidence="1" id="KW-1133">Transmembrane helix</keyword>
<organism evidence="3 4">
    <name type="scientific">Galerina marginata (strain CBS 339.88)</name>
    <dbReference type="NCBI Taxonomy" id="685588"/>
    <lineage>
        <taxon>Eukaryota</taxon>
        <taxon>Fungi</taxon>
        <taxon>Dikarya</taxon>
        <taxon>Basidiomycota</taxon>
        <taxon>Agaricomycotina</taxon>
        <taxon>Agaricomycetes</taxon>
        <taxon>Agaricomycetidae</taxon>
        <taxon>Agaricales</taxon>
        <taxon>Agaricineae</taxon>
        <taxon>Strophariaceae</taxon>
        <taxon>Galerina</taxon>
    </lineage>
</organism>
<dbReference type="EMBL" id="KL142370">
    <property type="protein sequence ID" value="KDR81596.1"/>
    <property type="molecule type" value="Genomic_DNA"/>
</dbReference>
<feature type="transmembrane region" description="Helical" evidence="1">
    <location>
        <begin position="124"/>
        <end position="142"/>
    </location>
</feature>
<dbReference type="InterPro" id="IPR036938">
    <property type="entry name" value="PAP2/HPO_sf"/>
</dbReference>
<keyword evidence="1" id="KW-0472">Membrane</keyword>
<dbReference type="STRING" id="685588.A0A067TEM3"/>
<dbReference type="PANTHER" id="PTHR14969">
    <property type="entry name" value="SPHINGOSINE-1-PHOSPHATE PHOSPHOHYDROLASE"/>
    <property type="match status" value="1"/>
</dbReference>
<dbReference type="Proteomes" id="UP000027222">
    <property type="component" value="Unassembled WGS sequence"/>
</dbReference>
<sequence>QTNITVIGLTASFVLYTRSAGVAYFAAGAVFSSLSVKFGLKKIIRQPRPPHIPGRKVKVSYGMPSTHAASISYFATYILLASIYLPIHSTFRPGLMFRILPPLITLPWAVTIVMSRVWLGHHTWLQVFAGSSYGIVLALVWFKLWTCGVNAVGKVVEEMVNDWMAGR</sequence>
<evidence type="ECO:0000313" key="4">
    <source>
        <dbReference type="Proteomes" id="UP000027222"/>
    </source>
</evidence>
<feature type="domain" description="Phosphatidic acid phosphatase type 2/haloperoxidase" evidence="2">
    <location>
        <begin position="22"/>
        <end position="142"/>
    </location>
</feature>
<keyword evidence="4" id="KW-1185">Reference proteome</keyword>
<feature type="transmembrane region" description="Helical" evidence="1">
    <location>
        <begin position="99"/>
        <end position="119"/>
    </location>
</feature>
<keyword evidence="1" id="KW-0812">Transmembrane</keyword>
<dbReference type="OrthoDB" id="302705at2759"/>
<accession>A0A067TEM3</accession>
<name>A0A067TEM3_GALM3</name>
<dbReference type="AlphaFoldDB" id="A0A067TEM3"/>
<dbReference type="Pfam" id="PF01569">
    <property type="entry name" value="PAP2"/>
    <property type="match status" value="1"/>
</dbReference>
<evidence type="ECO:0000313" key="3">
    <source>
        <dbReference type="EMBL" id="KDR81596.1"/>
    </source>
</evidence>
<feature type="non-terminal residue" evidence="3">
    <location>
        <position position="1"/>
    </location>
</feature>
<dbReference type="SMART" id="SM00014">
    <property type="entry name" value="acidPPc"/>
    <property type="match status" value="1"/>
</dbReference>